<dbReference type="Proteomes" id="UP000319342">
    <property type="component" value="Chromosome"/>
</dbReference>
<accession>A0A518CWP3</accession>
<evidence type="ECO:0000256" key="1">
    <source>
        <dbReference type="ARBA" id="ARBA00022670"/>
    </source>
</evidence>
<dbReference type="Gene3D" id="3.30.2010.10">
    <property type="entry name" value="Metalloproteases ('zincins'), catalytic domain"/>
    <property type="match status" value="1"/>
</dbReference>
<name>A0A518CWP3_9BACT</name>
<gene>
    <name evidence="10" type="primary">yfgC</name>
    <name evidence="10" type="ORF">Pla163_07500</name>
</gene>
<dbReference type="CDD" id="cd07331">
    <property type="entry name" value="M48C_Oma1_like"/>
    <property type="match status" value="1"/>
</dbReference>
<dbReference type="InterPro" id="IPR001915">
    <property type="entry name" value="Peptidase_M48"/>
</dbReference>
<organism evidence="10 11">
    <name type="scientific">Rohdeia mirabilis</name>
    <dbReference type="NCBI Taxonomy" id="2528008"/>
    <lineage>
        <taxon>Bacteria</taxon>
        <taxon>Pseudomonadati</taxon>
        <taxon>Planctomycetota</taxon>
        <taxon>Planctomycetia</taxon>
        <taxon>Planctomycetia incertae sedis</taxon>
        <taxon>Rohdeia</taxon>
    </lineage>
</organism>
<evidence type="ECO:0000256" key="6">
    <source>
        <dbReference type="RuleBase" id="RU003983"/>
    </source>
</evidence>
<keyword evidence="5 6" id="KW-0482">Metalloprotease</keyword>
<keyword evidence="3 6" id="KW-0378">Hydrolase</keyword>
<dbReference type="RefSeq" id="WP_419186285.1">
    <property type="nucleotide sequence ID" value="NZ_CP036290.1"/>
</dbReference>
<keyword evidence="8" id="KW-0472">Membrane</keyword>
<dbReference type="PANTHER" id="PTHR22726">
    <property type="entry name" value="METALLOENDOPEPTIDASE OMA1"/>
    <property type="match status" value="1"/>
</dbReference>
<dbReference type="InterPro" id="IPR051156">
    <property type="entry name" value="Mito/Outer_Membr_Metalloprot"/>
</dbReference>
<dbReference type="Pfam" id="PF01435">
    <property type="entry name" value="Peptidase_M48"/>
    <property type="match status" value="1"/>
</dbReference>
<evidence type="ECO:0000256" key="3">
    <source>
        <dbReference type="ARBA" id="ARBA00022801"/>
    </source>
</evidence>
<comment type="cofactor">
    <cofactor evidence="6">
        <name>Zn(2+)</name>
        <dbReference type="ChEBI" id="CHEBI:29105"/>
    </cofactor>
    <text evidence="6">Binds 1 zinc ion per subunit.</text>
</comment>
<keyword evidence="4 6" id="KW-0862">Zinc</keyword>
<evidence type="ECO:0000256" key="4">
    <source>
        <dbReference type="ARBA" id="ARBA00022833"/>
    </source>
</evidence>
<evidence type="ECO:0000313" key="11">
    <source>
        <dbReference type="Proteomes" id="UP000319342"/>
    </source>
</evidence>
<dbReference type="GO" id="GO:0006515">
    <property type="term" value="P:protein quality control for misfolded or incompletely synthesized proteins"/>
    <property type="evidence" value="ECO:0007669"/>
    <property type="project" value="TreeGrafter"/>
</dbReference>
<proteinExistence type="inferred from homology"/>
<dbReference type="GO" id="GO:0004222">
    <property type="term" value="F:metalloendopeptidase activity"/>
    <property type="evidence" value="ECO:0007669"/>
    <property type="project" value="InterPro"/>
</dbReference>
<dbReference type="AlphaFoldDB" id="A0A518CWP3"/>
<feature type="compositionally biased region" description="Polar residues" evidence="7">
    <location>
        <begin position="1"/>
        <end position="15"/>
    </location>
</feature>
<feature type="region of interest" description="Disordered" evidence="7">
    <location>
        <begin position="1"/>
        <end position="39"/>
    </location>
</feature>
<evidence type="ECO:0000313" key="10">
    <source>
        <dbReference type="EMBL" id="QDU83651.1"/>
    </source>
</evidence>
<keyword evidence="2" id="KW-0479">Metal-binding</keyword>
<dbReference type="PANTHER" id="PTHR22726:SF18">
    <property type="entry name" value="PEPTIDASE M48 DOMAIN-CONTAINING PROTEIN"/>
    <property type="match status" value="1"/>
</dbReference>
<evidence type="ECO:0000256" key="2">
    <source>
        <dbReference type="ARBA" id="ARBA00022723"/>
    </source>
</evidence>
<feature type="domain" description="Peptidase M48" evidence="9">
    <location>
        <begin position="104"/>
        <end position="283"/>
    </location>
</feature>
<comment type="similarity">
    <text evidence="6">Belongs to the peptidase M48 family.</text>
</comment>
<evidence type="ECO:0000256" key="8">
    <source>
        <dbReference type="SAM" id="Phobius"/>
    </source>
</evidence>
<sequence length="295" mass="31899">MNERNSTTRSQNAASQLDERTGAPAAVYPDASASSRRSASRTRRARYLLPLAALVAACVSVPITGRSAFVPFPVEQDSPLGAEAYDEILQGEQEIKSGPQVQMVNRVMDRLVAAAKKMNIDPGFDWEVRVLKADDVPNAWALPGGKMAVYTGILPITQNEAGLAVVMGHELSHAIARHGAERMGQQLVQQSVLEGVNLVRPDWAEYAELGVIGFDLLVSRPWGRGQESEADHIGLFLMAEAGYDPREAVAFWERMSSMTGGGGGPEWLSTHPSHGTRIADIKALLPEVLPIYEGS</sequence>
<evidence type="ECO:0000256" key="5">
    <source>
        <dbReference type="ARBA" id="ARBA00023049"/>
    </source>
</evidence>
<evidence type="ECO:0000259" key="9">
    <source>
        <dbReference type="Pfam" id="PF01435"/>
    </source>
</evidence>
<dbReference type="EMBL" id="CP036290">
    <property type="protein sequence ID" value="QDU83651.1"/>
    <property type="molecule type" value="Genomic_DNA"/>
</dbReference>
<protein>
    <submittedName>
        <fullName evidence="10">TPR repeat-containing protein YfgC</fullName>
    </submittedName>
</protein>
<reference evidence="10 11" key="1">
    <citation type="submission" date="2019-02" db="EMBL/GenBank/DDBJ databases">
        <title>Deep-cultivation of Planctomycetes and their phenomic and genomic characterization uncovers novel biology.</title>
        <authorList>
            <person name="Wiegand S."/>
            <person name="Jogler M."/>
            <person name="Boedeker C."/>
            <person name="Pinto D."/>
            <person name="Vollmers J."/>
            <person name="Rivas-Marin E."/>
            <person name="Kohn T."/>
            <person name="Peeters S.H."/>
            <person name="Heuer A."/>
            <person name="Rast P."/>
            <person name="Oberbeckmann S."/>
            <person name="Bunk B."/>
            <person name="Jeske O."/>
            <person name="Meyerdierks A."/>
            <person name="Storesund J.E."/>
            <person name="Kallscheuer N."/>
            <person name="Luecker S."/>
            <person name="Lage O.M."/>
            <person name="Pohl T."/>
            <person name="Merkel B.J."/>
            <person name="Hornburger P."/>
            <person name="Mueller R.-W."/>
            <person name="Bruemmer F."/>
            <person name="Labrenz M."/>
            <person name="Spormann A.M."/>
            <person name="Op den Camp H."/>
            <person name="Overmann J."/>
            <person name="Amann R."/>
            <person name="Jetten M.S.M."/>
            <person name="Mascher T."/>
            <person name="Medema M.H."/>
            <person name="Devos D.P."/>
            <person name="Kaster A.-K."/>
            <person name="Ovreas L."/>
            <person name="Rohde M."/>
            <person name="Galperin M.Y."/>
            <person name="Jogler C."/>
        </authorList>
    </citation>
    <scope>NUCLEOTIDE SEQUENCE [LARGE SCALE GENOMIC DNA]</scope>
    <source>
        <strain evidence="10 11">Pla163</strain>
    </source>
</reference>
<dbReference type="GO" id="GO:0046872">
    <property type="term" value="F:metal ion binding"/>
    <property type="evidence" value="ECO:0007669"/>
    <property type="project" value="UniProtKB-KW"/>
</dbReference>
<keyword evidence="1 6" id="KW-0645">Protease</keyword>
<evidence type="ECO:0000256" key="7">
    <source>
        <dbReference type="SAM" id="MobiDB-lite"/>
    </source>
</evidence>
<feature type="transmembrane region" description="Helical" evidence="8">
    <location>
        <begin position="45"/>
        <end position="63"/>
    </location>
</feature>
<keyword evidence="8" id="KW-0812">Transmembrane</keyword>
<keyword evidence="8" id="KW-1133">Transmembrane helix</keyword>
<dbReference type="GO" id="GO:0016020">
    <property type="term" value="C:membrane"/>
    <property type="evidence" value="ECO:0007669"/>
    <property type="project" value="TreeGrafter"/>
</dbReference>
<keyword evidence="11" id="KW-1185">Reference proteome</keyword>